<evidence type="ECO:0000313" key="1">
    <source>
        <dbReference type="EMBL" id="SMQ71975.1"/>
    </source>
</evidence>
<dbReference type="AlphaFoldDB" id="A0A1Y6FAW7"/>
<reference evidence="2" key="1">
    <citation type="submission" date="2017-04" db="EMBL/GenBank/DDBJ databases">
        <authorList>
            <person name="Varghese N."/>
            <person name="Submissions S."/>
        </authorList>
    </citation>
    <scope>NUCLEOTIDE SEQUENCE [LARGE SCALE GENOMIC DNA]</scope>
</reference>
<keyword evidence="2" id="KW-1185">Reference proteome</keyword>
<organism evidence="1 2">
    <name type="scientific">Devosia lucknowensis</name>
    <dbReference type="NCBI Taxonomy" id="1096929"/>
    <lineage>
        <taxon>Bacteria</taxon>
        <taxon>Pseudomonadati</taxon>
        <taxon>Pseudomonadota</taxon>
        <taxon>Alphaproteobacteria</taxon>
        <taxon>Hyphomicrobiales</taxon>
        <taxon>Devosiaceae</taxon>
        <taxon>Devosia</taxon>
    </lineage>
</organism>
<protein>
    <submittedName>
        <fullName evidence="1">Uncharacterized protein</fullName>
    </submittedName>
</protein>
<sequence>MRDRYYRLLPGSELPVQAALVRIRATPAGVAARIEGDLENEEAAPDLMLFRAALARIRYGLVGIFVVLDDGVEWNMDWGDLVDYRGGRNMEKPAPSRTPVFAMQLDLFSAWDYTLNLNSMTSPSLTT</sequence>
<accession>A0A1Y6FAW7</accession>
<proteinExistence type="predicted"/>
<dbReference type="EMBL" id="FXWK01000001">
    <property type="protein sequence ID" value="SMQ71975.1"/>
    <property type="molecule type" value="Genomic_DNA"/>
</dbReference>
<evidence type="ECO:0000313" key="2">
    <source>
        <dbReference type="Proteomes" id="UP000194474"/>
    </source>
</evidence>
<name>A0A1Y6FAW7_9HYPH</name>
<dbReference type="Proteomes" id="UP000194474">
    <property type="component" value="Unassembled WGS sequence"/>
</dbReference>
<gene>
    <name evidence="1" type="ORF">SAMN06295905_1969</name>
</gene>